<dbReference type="InterPro" id="IPR037171">
    <property type="entry name" value="NagB/RpiA_transferase-like"/>
</dbReference>
<evidence type="ECO:0000313" key="3">
    <source>
        <dbReference type="Proteomes" id="UP001596395"/>
    </source>
</evidence>
<evidence type="ECO:0000313" key="2">
    <source>
        <dbReference type="EMBL" id="MFC6954701.1"/>
    </source>
</evidence>
<dbReference type="InterPro" id="IPR003741">
    <property type="entry name" value="LUD_dom"/>
</dbReference>
<dbReference type="Gene3D" id="3.40.50.10420">
    <property type="entry name" value="NagB/RpiA/CoA transferase-like"/>
    <property type="match status" value="1"/>
</dbReference>
<dbReference type="EMBL" id="JBHSXN010000003">
    <property type="protein sequence ID" value="MFC6954701.1"/>
    <property type="molecule type" value="Genomic_DNA"/>
</dbReference>
<comment type="caution">
    <text evidence="2">The sequence shown here is derived from an EMBL/GenBank/DDBJ whole genome shotgun (WGS) entry which is preliminary data.</text>
</comment>
<feature type="domain" description="LUD" evidence="1">
    <location>
        <begin position="13"/>
        <end position="174"/>
    </location>
</feature>
<dbReference type="InterPro" id="IPR024185">
    <property type="entry name" value="FTHF_cligase-like_sf"/>
</dbReference>
<organism evidence="2 3">
    <name type="scientific">Halorubellus litoreus</name>
    <dbReference type="NCBI Taxonomy" id="755308"/>
    <lineage>
        <taxon>Archaea</taxon>
        <taxon>Methanobacteriati</taxon>
        <taxon>Methanobacteriota</taxon>
        <taxon>Stenosarchaea group</taxon>
        <taxon>Halobacteria</taxon>
        <taxon>Halobacteriales</taxon>
        <taxon>Halorubellaceae</taxon>
        <taxon>Halorubellus</taxon>
    </lineage>
</organism>
<dbReference type="RefSeq" id="WP_336351637.1">
    <property type="nucleotide sequence ID" value="NZ_JAZAQL010000003.1"/>
</dbReference>
<dbReference type="SUPFAM" id="SSF100950">
    <property type="entry name" value="NagB/RpiA/CoA transferase-like"/>
    <property type="match status" value="1"/>
</dbReference>
<protein>
    <submittedName>
        <fullName evidence="2">LUD domain-containing protein</fullName>
    </submittedName>
</protein>
<dbReference type="PANTHER" id="PTHR43682:SF1">
    <property type="entry name" value="LACTATE UTILIZATION PROTEIN C"/>
    <property type="match status" value="1"/>
</dbReference>
<gene>
    <name evidence="2" type="ORF">ACFQGB_17685</name>
</gene>
<evidence type="ECO:0000259" key="1">
    <source>
        <dbReference type="Pfam" id="PF02589"/>
    </source>
</evidence>
<dbReference type="Proteomes" id="UP001596395">
    <property type="component" value="Unassembled WGS sequence"/>
</dbReference>
<sequence length="179" mass="18339">MALTRMSDAFGDFVDAADAVEVDVHRVDAAEFQEYLTELLETPAVGVSLDDAFDADGVELAETPVAVDPTPAALEAATTGVTPAALGVADYGSVVLRTSAAGSELVSLFVEHHVAVVRATDIQPSMRDALSALDDEFAETRGSAIVATGPSATADMGALVRGAHGPRDVDVIVVEGESA</sequence>
<dbReference type="PANTHER" id="PTHR43682">
    <property type="entry name" value="LACTATE UTILIZATION PROTEIN C"/>
    <property type="match status" value="1"/>
</dbReference>
<accession>A0ABD5VL03</accession>
<reference evidence="2 3" key="1">
    <citation type="journal article" date="2019" name="Int. J. Syst. Evol. Microbiol.">
        <title>The Global Catalogue of Microorganisms (GCM) 10K type strain sequencing project: providing services to taxonomists for standard genome sequencing and annotation.</title>
        <authorList>
            <consortium name="The Broad Institute Genomics Platform"/>
            <consortium name="The Broad Institute Genome Sequencing Center for Infectious Disease"/>
            <person name="Wu L."/>
            <person name="Ma J."/>
        </authorList>
    </citation>
    <scope>NUCLEOTIDE SEQUENCE [LARGE SCALE GENOMIC DNA]</scope>
    <source>
        <strain evidence="2 3">GX26</strain>
    </source>
</reference>
<keyword evidence="3" id="KW-1185">Reference proteome</keyword>
<name>A0ABD5VL03_9EURY</name>
<dbReference type="AlphaFoldDB" id="A0ABD5VL03"/>
<dbReference type="Pfam" id="PF02589">
    <property type="entry name" value="LUD_dom"/>
    <property type="match status" value="1"/>
</dbReference>
<proteinExistence type="predicted"/>